<dbReference type="InterPro" id="IPR035985">
    <property type="entry name" value="Ubiquitin-activating_enz"/>
</dbReference>
<proteinExistence type="inferred from homology"/>
<sequence length="236" mass="25780">MFSPNEAKRYAKQTILDEVGLLGQVKLKNSRVAVIGAGGLGCPLIQYLSACGVGTIGIVDFDVIEHSNLHRQILYGPEDVGKKKAEIAKERALAQNPDTVIELFDCALTDENAEFILSQFDLVIDGCDNFLTRYTVNDTCVKLGKPLVYGSILGFQGQLAVFNHQGSKNLRDLFPEPPNAEDVPNCSDNGVLGVVPGIIGTLMANEALKVILELEINLNTFHVFDLLSLEMTKLRF</sequence>
<dbReference type="EC" id="2.7.7.80" evidence="8"/>
<dbReference type="EMBL" id="VLPL01000005">
    <property type="protein sequence ID" value="TSJ42397.1"/>
    <property type="molecule type" value="Genomic_DNA"/>
</dbReference>
<comment type="caution">
    <text evidence="14">The sequence shown here is derived from an EMBL/GenBank/DDBJ whole genome shotgun (WGS) entry which is preliminary data.</text>
</comment>
<accession>A0A556MR55</accession>
<evidence type="ECO:0000256" key="1">
    <source>
        <dbReference type="ARBA" id="ARBA00009919"/>
    </source>
</evidence>
<evidence type="ECO:0000256" key="9">
    <source>
        <dbReference type="ARBA" id="ARBA00073635"/>
    </source>
</evidence>
<dbReference type="GO" id="GO:0008146">
    <property type="term" value="F:sulfotransferase activity"/>
    <property type="evidence" value="ECO:0007669"/>
    <property type="project" value="TreeGrafter"/>
</dbReference>
<evidence type="ECO:0000256" key="11">
    <source>
        <dbReference type="ARBA" id="ARBA00075328"/>
    </source>
</evidence>
<dbReference type="OrthoDB" id="9804286at2"/>
<dbReference type="PANTHER" id="PTHR10953:SF102">
    <property type="entry name" value="ADENYLYLTRANSFERASE AND SULFURTRANSFERASE MOCS3"/>
    <property type="match status" value="1"/>
</dbReference>
<gene>
    <name evidence="14" type="ORF">FO442_11560</name>
</gene>
<dbReference type="SUPFAM" id="SSF69572">
    <property type="entry name" value="Activating enzymes of the ubiquitin-like proteins"/>
    <property type="match status" value="1"/>
</dbReference>
<dbReference type="GO" id="GO:0005829">
    <property type="term" value="C:cytosol"/>
    <property type="evidence" value="ECO:0007669"/>
    <property type="project" value="TreeGrafter"/>
</dbReference>
<evidence type="ECO:0000256" key="3">
    <source>
        <dbReference type="ARBA" id="ARBA00022741"/>
    </source>
</evidence>
<reference evidence="14 15" key="1">
    <citation type="submission" date="2019-07" db="EMBL/GenBank/DDBJ databases">
        <authorList>
            <person name="Huq M.A."/>
        </authorList>
    </citation>
    <scope>NUCLEOTIDE SEQUENCE [LARGE SCALE GENOMIC DNA]</scope>
    <source>
        <strain evidence="14 15">MAH-3</strain>
    </source>
</reference>
<evidence type="ECO:0000256" key="10">
    <source>
        <dbReference type="ARBA" id="ARBA00075110"/>
    </source>
</evidence>
<dbReference type="Pfam" id="PF00899">
    <property type="entry name" value="ThiF"/>
    <property type="match status" value="1"/>
</dbReference>
<evidence type="ECO:0000256" key="4">
    <source>
        <dbReference type="ARBA" id="ARBA00022840"/>
    </source>
</evidence>
<evidence type="ECO:0000256" key="8">
    <source>
        <dbReference type="ARBA" id="ARBA00066884"/>
    </source>
</evidence>
<dbReference type="PANTHER" id="PTHR10953">
    <property type="entry name" value="UBIQUITIN-ACTIVATING ENZYME E1"/>
    <property type="match status" value="1"/>
</dbReference>
<dbReference type="GO" id="GO:0061605">
    <property type="term" value="F:molybdopterin-synthase adenylyltransferase activity"/>
    <property type="evidence" value="ECO:0007669"/>
    <property type="project" value="UniProtKB-EC"/>
</dbReference>
<dbReference type="GO" id="GO:0004792">
    <property type="term" value="F:thiosulfate-cyanide sulfurtransferase activity"/>
    <property type="evidence" value="ECO:0007669"/>
    <property type="project" value="TreeGrafter"/>
</dbReference>
<dbReference type="InterPro" id="IPR045886">
    <property type="entry name" value="ThiF/MoeB/HesA"/>
</dbReference>
<dbReference type="FunFam" id="3.40.50.720:FF:000033">
    <property type="entry name" value="Adenylyltransferase and sulfurtransferase MOCS3"/>
    <property type="match status" value="1"/>
</dbReference>
<evidence type="ECO:0000256" key="2">
    <source>
        <dbReference type="ARBA" id="ARBA00022679"/>
    </source>
</evidence>
<keyword evidence="2" id="KW-0808">Transferase</keyword>
<comment type="function">
    <text evidence="6">Catalyzes the adenylation by ATP of the carboxyl group of the C-terminal glycine of sulfur carrier protein MoaD.</text>
</comment>
<keyword evidence="4" id="KW-0067">ATP-binding</keyword>
<name>A0A556MR55_9FLAO</name>
<evidence type="ECO:0000256" key="7">
    <source>
        <dbReference type="ARBA" id="ARBA00063809"/>
    </source>
</evidence>
<keyword evidence="15" id="KW-1185">Reference proteome</keyword>
<keyword evidence="3" id="KW-0547">Nucleotide-binding</keyword>
<evidence type="ECO:0000256" key="12">
    <source>
        <dbReference type="ARBA" id="ARBA00078531"/>
    </source>
</evidence>
<protein>
    <recommendedName>
        <fullName evidence="9">Molybdopterin-synthase adenylyltransferase</fullName>
        <ecNumber evidence="8">2.7.7.80</ecNumber>
    </recommendedName>
    <alternativeName>
        <fullName evidence="12">MoaD protein adenylase</fullName>
    </alternativeName>
    <alternativeName>
        <fullName evidence="10">Molybdopterin-converting factor subunit 1 adenylase</fullName>
    </alternativeName>
    <alternativeName>
        <fullName evidence="11">Sulfur carrier protein MoaD adenylyltransferase</fullName>
    </alternativeName>
</protein>
<dbReference type="InterPro" id="IPR000594">
    <property type="entry name" value="ThiF_NAD_FAD-bd"/>
</dbReference>
<comment type="catalytic activity">
    <reaction evidence="5">
        <text>[molybdopterin-synthase sulfur-carrier protein]-C-terminal Gly-Gly + ATP + H(+) = [molybdopterin-synthase sulfur-carrier protein]-C-terminal Gly-Gly-AMP + diphosphate</text>
        <dbReference type="Rhea" id="RHEA:43616"/>
        <dbReference type="Rhea" id="RHEA-COMP:12159"/>
        <dbReference type="Rhea" id="RHEA-COMP:12202"/>
        <dbReference type="ChEBI" id="CHEBI:15378"/>
        <dbReference type="ChEBI" id="CHEBI:30616"/>
        <dbReference type="ChEBI" id="CHEBI:33019"/>
        <dbReference type="ChEBI" id="CHEBI:90618"/>
        <dbReference type="ChEBI" id="CHEBI:90778"/>
        <dbReference type="EC" id="2.7.7.80"/>
    </reaction>
</comment>
<dbReference type="RefSeq" id="WP_144333352.1">
    <property type="nucleotide sequence ID" value="NZ_VLPL01000005.1"/>
</dbReference>
<comment type="similarity">
    <text evidence="1">Belongs to the HesA/MoeB/ThiF family.</text>
</comment>
<evidence type="ECO:0000256" key="5">
    <source>
        <dbReference type="ARBA" id="ARBA00052218"/>
    </source>
</evidence>
<feature type="domain" description="THIF-type NAD/FAD binding fold" evidence="13">
    <location>
        <begin position="10"/>
        <end position="234"/>
    </location>
</feature>
<dbReference type="CDD" id="cd00757">
    <property type="entry name" value="ThiF_MoeB_HesA_family"/>
    <property type="match status" value="1"/>
</dbReference>
<dbReference type="Gene3D" id="3.40.50.720">
    <property type="entry name" value="NAD(P)-binding Rossmann-like Domain"/>
    <property type="match status" value="1"/>
</dbReference>
<dbReference type="AlphaFoldDB" id="A0A556MR55"/>
<evidence type="ECO:0000313" key="14">
    <source>
        <dbReference type="EMBL" id="TSJ42397.1"/>
    </source>
</evidence>
<dbReference type="Proteomes" id="UP000316008">
    <property type="component" value="Unassembled WGS sequence"/>
</dbReference>
<evidence type="ECO:0000259" key="13">
    <source>
        <dbReference type="Pfam" id="PF00899"/>
    </source>
</evidence>
<dbReference type="GO" id="GO:0008641">
    <property type="term" value="F:ubiquitin-like modifier activating enzyme activity"/>
    <property type="evidence" value="ECO:0007669"/>
    <property type="project" value="InterPro"/>
</dbReference>
<evidence type="ECO:0000313" key="15">
    <source>
        <dbReference type="Proteomes" id="UP000316008"/>
    </source>
</evidence>
<comment type="subunit">
    <text evidence="7">Homodimer. Forms a stable heterotetrameric complex of 2 MoeB and 2 MoaD during adenylation of MoaD.</text>
</comment>
<evidence type="ECO:0000256" key="6">
    <source>
        <dbReference type="ARBA" id="ARBA00055169"/>
    </source>
</evidence>
<organism evidence="14 15">
    <name type="scientific">Fluviicola chungangensis</name>
    <dbReference type="NCBI Taxonomy" id="2597671"/>
    <lineage>
        <taxon>Bacteria</taxon>
        <taxon>Pseudomonadati</taxon>
        <taxon>Bacteroidota</taxon>
        <taxon>Flavobacteriia</taxon>
        <taxon>Flavobacteriales</taxon>
        <taxon>Crocinitomicaceae</taxon>
        <taxon>Fluviicola</taxon>
    </lineage>
</organism>
<dbReference type="GO" id="GO:0005524">
    <property type="term" value="F:ATP binding"/>
    <property type="evidence" value="ECO:0007669"/>
    <property type="project" value="UniProtKB-KW"/>
</dbReference>